<proteinExistence type="predicted"/>
<dbReference type="AlphaFoldDB" id="A0A6A0A7B3"/>
<protein>
    <submittedName>
        <fullName evidence="2">Uncharacterized protein</fullName>
    </submittedName>
</protein>
<sequence>MHAAATLQSTGATLALALGAAKLVRWWLLSRRAASLSMASSQGHGAPSMPGDGECPPAF</sequence>
<organism evidence="2 3">
    <name type="scientific">Haematococcus lacustris</name>
    <name type="common">Green alga</name>
    <name type="synonym">Haematococcus pluvialis</name>
    <dbReference type="NCBI Taxonomy" id="44745"/>
    <lineage>
        <taxon>Eukaryota</taxon>
        <taxon>Viridiplantae</taxon>
        <taxon>Chlorophyta</taxon>
        <taxon>core chlorophytes</taxon>
        <taxon>Chlorophyceae</taxon>
        <taxon>CS clade</taxon>
        <taxon>Chlamydomonadales</taxon>
        <taxon>Haematococcaceae</taxon>
        <taxon>Haematococcus</taxon>
    </lineage>
</organism>
<name>A0A6A0A7B3_HAELA</name>
<comment type="caution">
    <text evidence="2">The sequence shown here is derived from an EMBL/GenBank/DDBJ whole genome shotgun (WGS) entry which is preliminary data.</text>
</comment>
<evidence type="ECO:0000313" key="2">
    <source>
        <dbReference type="EMBL" id="GFH28500.1"/>
    </source>
</evidence>
<accession>A0A6A0A7B3</accession>
<evidence type="ECO:0000313" key="3">
    <source>
        <dbReference type="Proteomes" id="UP000485058"/>
    </source>
</evidence>
<dbReference type="EMBL" id="BLLF01003904">
    <property type="protein sequence ID" value="GFH28500.1"/>
    <property type="molecule type" value="Genomic_DNA"/>
</dbReference>
<feature type="region of interest" description="Disordered" evidence="1">
    <location>
        <begin position="39"/>
        <end position="59"/>
    </location>
</feature>
<dbReference type="Proteomes" id="UP000485058">
    <property type="component" value="Unassembled WGS sequence"/>
</dbReference>
<keyword evidence="3" id="KW-1185">Reference proteome</keyword>
<evidence type="ECO:0000256" key="1">
    <source>
        <dbReference type="SAM" id="MobiDB-lite"/>
    </source>
</evidence>
<gene>
    <name evidence="2" type="ORF">HaLaN_27001</name>
</gene>
<reference evidence="2 3" key="1">
    <citation type="submission" date="2020-02" db="EMBL/GenBank/DDBJ databases">
        <title>Draft genome sequence of Haematococcus lacustris strain NIES-144.</title>
        <authorList>
            <person name="Morimoto D."/>
            <person name="Nakagawa S."/>
            <person name="Yoshida T."/>
            <person name="Sawayama S."/>
        </authorList>
    </citation>
    <scope>NUCLEOTIDE SEQUENCE [LARGE SCALE GENOMIC DNA]</scope>
    <source>
        <strain evidence="2 3">NIES-144</strain>
    </source>
</reference>